<evidence type="ECO:0000313" key="6">
    <source>
        <dbReference type="EMBL" id="VTQ91033.1"/>
    </source>
</evidence>
<proteinExistence type="predicted"/>
<dbReference type="RefSeq" id="WP_138210348.1">
    <property type="nucleotide sequence ID" value="NZ_CBCRUQ010000005.1"/>
</dbReference>
<gene>
    <name evidence="6" type="primary">ecfT_1</name>
    <name evidence="6" type="ORF">NCTC503_01724</name>
</gene>
<reference evidence="6 7" key="1">
    <citation type="submission" date="2019-05" db="EMBL/GenBank/DDBJ databases">
        <authorList>
            <consortium name="Pathogen Informatics"/>
        </authorList>
    </citation>
    <scope>NUCLEOTIDE SEQUENCE [LARGE SCALE GENOMIC DNA]</scope>
    <source>
        <strain evidence="6 7">NCTC503</strain>
    </source>
</reference>
<dbReference type="EMBL" id="LR590481">
    <property type="protein sequence ID" value="VTQ91033.1"/>
    <property type="molecule type" value="Genomic_DNA"/>
</dbReference>
<feature type="transmembrane region" description="Helical" evidence="5">
    <location>
        <begin position="62"/>
        <end position="81"/>
    </location>
</feature>
<keyword evidence="3 5" id="KW-1133">Transmembrane helix</keyword>
<feature type="transmembrane region" description="Helical" evidence="5">
    <location>
        <begin position="238"/>
        <end position="257"/>
    </location>
</feature>
<feature type="transmembrane region" description="Helical" evidence="5">
    <location>
        <begin position="108"/>
        <end position="132"/>
    </location>
</feature>
<dbReference type="KEGG" id="hhw:NCTC503_01724"/>
<evidence type="ECO:0000256" key="2">
    <source>
        <dbReference type="ARBA" id="ARBA00022692"/>
    </source>
</evidence>
<feature type="transmembrane region" description="Helical" evidence="5">
    <location>
        <begin position="20"/>
        <end position="50"/>
    </location>
</feature>
<protein>
    <submittedName>
        <fullName evidence="6">Cobalt transport protein</fullName>
    </submittedName>
</protein>
<keyword evidence="7" id="KW-1185">Reference proteome</keyword>
<evidence type="ECO:0000313" key="7">
    <source>
        <dbReference type="Proteomes" id="UP000308489"/>
    </source>
</evidence>
<dbReference type="GO" id="GO:0005886">
    <property type="term" value="C:plasma membrane"/>
    <property type="evidence" value="ECO:0007669"/>
    <property type="project" value="TreeGrafter"/>
</dbReference>
<evidence type="ECO:0000256" key="1">
    <source>
        <dbReference type="ARBA" id="ARBA00004141"/>
    </source>
</evidence>
<name>A0A4U9RKA4_HATHI</name>
<keyword evidence="2 5" id="KW-0812">Transmembrane</keyword>
<dbReference type="Proteomes" id="UP000308489">
    <property type="component" value="Chromosome 1"/>
</dbReference>
<accession>A0A4U9RKA4</accession>
<evidence type="ECO:0000256" key="4">
    <source>
        <dbReference type="ARBA" id="ARBA00023136"/>
    </source>
</evidence>
<evidence type="ECO:0000256" key="5">
    <source>
        <dbReference type="SAM" id="Phobius"/>
    </source>
</evidence>
<dbReference type="AlphaFoldDB" id="A0A4U9RKA4"/>
<keyword evidence="4 5" id="KW-0472">Membrane</keyword>
<dbReference type="Pfam" id="PF02361">
    <property type="entry name" value="CbiQ"/>
    <property type="match status" value="1"/>
</dbReference>
<evidence type="ECO:0000256" key="3">
    <source>
        <dbReference type="ARBA" id="ARBA00022989"/>
    </source>
</evidence>
<comment type="subcellular location">
    <subcellularLocation>
        <location evidence="1">Membrane</location>
        <topology evidence="1">Multi-pass membrane protein</topology>
    </subcellularLocation>
</comment>
<sequence>MLTYKNRNSYLQGLHPLSGVMLLLLYLITFIVMDNPLYIILIMSSILFLSYIDGSFKELFRYIKLIIPFALLIIIINPILVKNGETVIYEGTINYPIFGTLRITVEAILFGCLNGLRIICITLVFGFFNLVIHPDRAFAFFSKYLKNSALLMSMTIRLFPSMIKSFNSIKEVEKLRGNKLVYDNMKKTLISQGNIVNILFLSSMEDASDMAEAMYSRGYGASKKRSSYFKEKFKKDDLLIISLCLIGLINLFLLKVKGYTDLEFYPKVQNPIESLNVYGYIFCAILFSPFFINWRWKTWK</sequence>
<dbReference type="PANTHER" id="PTHR33514:SF1">
    <property type="entry name" value="ABC TRANSPORTER PERMEASE"/>
    <property type="match status" value="1"/>
</dbReference>
<dbReference type="PANTHER" id="PTHR33514">
    <property type="entry name" value="PROTEIN ABCI12, CHLOROPLASTIC"/>
    <property type="match status" value="1"/>
</dbReference>
<organism evidence="6 7">
    <name type="scientific">Hathewaya histolytica</name>
    <name type="common">Clostridium histolyticum</name>
    <dbReference type="NCBI Taxonomy" id="1498"/>
    <lineage>
        <taxon>Bacteria</taxon>
        <taxon>Bacillati</taxon>
        <taxon>Bacillota</taxon>
        <taxon>Clostridia</taxon>
        <taxon>Eubacteriales</taxon>
        <taxon>Clostridiaceae</taxon>
        <taxon>Hathewaya</taxon>
    </lineage>
</organism>
<dbReference type="CDD" id="cd16914">
    <property type="entry name" value="EcfT"/>
    <property type="match status" value="1"/>
</dbReference>
<dbReference type="InterPro" id="IPR003339">
    <property type="entry name" value="ABC/ECF_trnsptr_transmembrane"/>
</dbReference>
<dbReference type="OrthoDB" id="2039442at2"/>
<feature type="transmembrane region" description="Helical" evidence="5">
    <location>
        <begin position="277"/>
        <end position="296"/>
    </location>
</feature>